<evidence type="ECO:0000256" key="6">
    <source>
        <dbReference type="ARBA" id="ARBA00023136"/>
    </source>
</evidence>
<evidence type="ECO:0000256" key="12">
    <source>
        <dbReference type="SAM" id="Phobius"/>
    </source>
</evidence>
<dbReference type="InterPro" id="IPR027304">
    <property type="entry name" value="Trigger_fact/SurA_dom_sf"/>
</dbReference>
<evidence type="ECO:0000259" key="13">
    <source>
        <dbReference type="PROSITE" id="PS50198"/>
    </source>
</evidence>
<evidence type="ECO:0000256" key="8">
    <source>
        <dbReference type="ARBA" id="ARBA00038408"/>
    </source>
</evidence>
<reference evidence="14 15" key="1">
    <citation type="submission" date="2024-09" db="EMBL/GenBank/DDBJ databases">
        <authorList>
            <person name="Sun Q."/>
            <person name="Mori K."/>
        </authorList>
    </citation>
    <scope>NUCLEOTIDE SEQUENCE [LARGE SCALE GENOMIC DNA]</scope>
    <source>
        <strain evidence="14 15">CCM 8626</strain>
    </source>
</reference>
<dbReference type="Pfam" id="PF13145">
    <property type="entry name" value="Rotamase_2"/>
    <property type="match status" value="1"/>
</dbReference>
<dbReference type="Gene3D" id="3.10.50.40">
    <property type="match status" value="1"/>
</dbReference>
<keyword evidence="6 12" id="KW-0472">Membrane</keyword>
<dbReference type="PROSITE" id="PS50198">
    <property type="entry name" value="PPIC_PPIASE_2"/>
    <property type="match status" value="1"/>
</dbReference>
<evidence type="ECO:0000256" key="10">
    <source>
        <dbReference type="ARBA" id="ARBA00042775"/>
    </source>
</evidence>
<keyword evidence="15" id="KW-1185">Reference proteome</keyword>
<evidence type="ECO:0000256" key="2">
    <source>
        <dbReference type="ARBA" id="ARBA00022475"/>
    </source>
</evidence>
<evidence type="ECO:0000256" key="7">
    <source>
        <dbReference type="ARBA" id="ARBA00023186"/>
    </source>
</evidence>
<keyword evidence="4 12" id="KW-0812">Transmembrane</keyword>
<evidence type="ECO:0000256" key="5">
    <source>
        <dbReference type="ARBA" id="ARBA00022989"/>
    </source>
</evidence>
<dbReference type="InterPro" id="IPR046357">
    <property type="entry name" value="PPIase_dom_sf"/>
</dbReference>
<evidence type="ECO:0000313" key="15">
    <source>
        <dbReference type="Proteomes" id="UP001589792"/>
    </source>
</evidence>
<protein>
    <recommendedName>
        <fullName evidence="9">Periplasmic chaperone PpiD</fullName>
    </recommendedName>
    <alternativeName>
        <fullName evidence="10">Periplasmic folding chaperone</fullName>
    </alternativeName>
</protein>
<organism evidence="14 15">
    <name type="scientific">Serratia aquatilis</name>
    <dbReference type="NCBI Taxonomy" id="1737515"/>
    <lineage>
        <taxon>Bacteria</taxon>
        <taxon>Pseudomonadati</taxon>
        <taxon>Pseudomonadota</taxon>
        <taxon>Gammaproteobacteria</taxon>
        <taxon>Enterobacterales</taxon>
        <taxon>Yersiniaceae</taxon>
        <taxon>Serratia</taxon>
    </lineage>
</organism>
<evidence type="ECO:0000256" key="4">
    <source>
        <dbReference type="ARBA" id="ARBA00022692"/>
    </source>
</evidence>
<evidence type="ECO:0000256" key="3">
    <source>
        <dbReference type="ARBA" id="ARBA00022519"/>
    </source>
</evidence>
<feature type="transmembrane region" description="Helical" evidence="12">
    <location>
        <begin position="12"/>
        <end position="35"/>
    </location>
</feature>
<dbReference type="GO" id="GO:0003755">
    <property type="term" value="F:peptidyl-prolyl cis-trans isomerase activity"/>
    <property type="evidence" value="ECO:0007669"/>
    <property type="project" value="UniProtKB-EC"/>
</dbReference>
<feature type="domain" description="PpiC" evidence="13">
    <location>
        <begin position="268"/>
        <end position="357"/>
    </location>
</feature>
<evidence type="ECO:0000256" key="1">
    <source>
        <dbReference type="ARBA" id="ARBA00004382"/>
    </source>
</evidence>
<gene>
    <name evidence="14" type="primary">ppiD</name>
    <name evidence="14" type="ORF">ACFFJ3_09870</name>
</gene>
<dbReference type="Gene3D" id="1.10.4030.10">
    <property type="entry name" value="Porin chaperone SurA, peptide-binding domain"/>
    <property type="match status" value="1"/>
</dbReference>
<comment type="caution">
    <text evidence="14">The sequence shown here is derived from an EMBL/GenBank/DDBJ whole genome shotgun (WGS) entry which is preliminary data.</text>
</comment>
<evidence type="ECO:0000313" key="14">
    <source>
        <dbReference type="EMBL" id="MFC0226804.1"/>
    </source>
</evidence>
<accession>A0ABV6ECU9</accession>
<evidence type="ECO:0000256" key="11">
    <source>
        <dbReference type="PROSITE-ProRule" id="PRU00278"/>
    </source>
</evidence>
<dbReference type="NCBIfam" id="NF008054">
    <property type="entry name" value="PRK10788.1"/>
    <property type="match status" value="1"/>
</dbReference>
<dbReference type="InterPro" id="IPR000297">
    <property type="entry name" value="PPIase_PpiC"/>
</dbReference>
<dbReference type="SUPFAM" id="SSF54534">
    <property type="entry name" value="FKBP-like"/>
    <property type="match status" value="1"/>
</dbReference>
<keyword evidence="11 14" id="KW-0413">Isomerase</keyword>
<dbReference type="EMBL" id="JBHLXG010000008">
    <property type="protein sequence ID" value="MFC0226804.1"/>
    <property type="molecule type" value="Genomic_DNA"/>
</dbReference>
<proteinExistence type="inferred from homology"/>
<dbReference type="SUPFAM" id="SSF109998">
    <property type="entry name" value="Triger factor/SurA peptide-binding domain-like"/>
    <property type="match status" value="1"/>
</dbReference>
<keyword evidence="2" id="KW-1003">Cell membrane</keyword>
<keyword evidence="7" id="KW-0143">Chaperone</keyword>
<comment type="similarity">
    <text evidence="8">Belongs to the PpiD chaperone family.</text>
</comment>
<dbReference type="PANTHER" id="PTHR47529">
    <property type="entry name" value="PEPTIDYL-PROLYL CIS-TRANS ISOMERASE D"/>
    <property type="match status" value="1"/>
</dbReference>
<comment type="subcellular location">
    <subcellularLocation>
        <location evidence="1">Cell inner membrane</location>
        <topology evidence="1">Single-pass type II membrane protein</topology>
        <orientation evidence="1">Periplasmic side</orientation>
    </subcellularLocation>
</comment>
<keyword evidence="11" id="KW-0697">Rotamase</keyword>
<dbReference type="InterPro" id="IPR052029">
    <property type="entry name" value="PpiD_chaperone"/>
</dbReference>
<dbReference type="PANTHER" id="PTHR47529:SF1">
    <property type="entry name" value="PERIPLASMIC CHAPERONE PPID"/>
    <property type="match status" value="1"/>
</dbReference>
<sequence>MMDNLRAAANHVVLKIILALIILSFILTGVGNYLIGGSGDYAAKVNGQVIDRAQLEQAFQSERSRMQQQLGDQFSALAGNEGYMQQLRQQVLSQMIDKVLLDQYAKKLGLTVSDEQVKNAIRKEPYFQTDGQFDNAKYLDLINRSGFSPENYAQSMRQQLVSQQVVQGFGSSDIIPPSEAQAMVALMLQERDVRLATIDLKALQAKQTVSDDELKAYYEQNKNSFIAPERVKVSYILLDASAMQDKETATEAEIGAYYDQHQSSYGQPERKKYSIIQLKTEAEAKAVLEELKSGADFVALAKEKSTDIISSRNGGAMDWMEPDTTPDEIKQANLAEKGQLSGVVKSSVGYLVVRLDDIKPALVKPLSEVHDAIAKQVKQEKAVDAYYALQQKVSEAATSDNESLASAEQAAGSKAAQTEWFTRESVPDALNFKPVVQSIFDGSLIGENGAPGSNSDVITVDGDRAFVIRVMGHQPEGIESFDKVKDRVVEMVKRNKALQEAKLQGEKLLVELKQGKGDEAMQAAGLSFGSVQKMTRAGEDSQLIETVFSLPHPQDGKAVYGMSQDRQDNVVLIALDTVRPGTLPEDEMKAFVGKMEQNAAGVTFDSLLATLRKEATIKMGAAEQQPQ</sequence>
<keyword evidence="3" id="KW-0997">Cell inner membrane</keyword>
<dbReference type="Proteomes" id="UP001589792">
    <property type="component" value="Unassembled WGS sequence"/>
</dbReference>
<evidence type="ECO:0000256" key="9">
    <source>
        <dbReference type="ARBA" id="ARBA00040743"/>
    </source>
</evidence>
<dbReference type="RefSeq" id="WP_380674738.1">
    <property type="nucleotide sequence ID" value="NZ_CP173186.1"/>
</dbReference>
<dbReference type="Pfam" id="PF13624">
    <property type="entry name" value="SurA_N_3"/>
    <property type="match status" value="1"/>
</dbReference>
<keyword evidence="5 12" id="KW-1133">Transmembrane helix</keyword>
<name>A0ABV6ECU9_9GAMM</name>